<feature type="transmembrane region" description="Helical" evidence="1">
    <location>
        <begin position="93"/>
        <end position="115"/>
    </location>
</feature>
<feature type="transmembrane region" description="Helical" evidence="1">
    <location>
        <begin position="135"/>
        <end position="153"/>
    </location>
</feature>
<dbReference type="OrthoDB" id="122197at2"/>
<keyword evidence="1" id="KW-1133">Transmembrane helix</keyword>
<evidence type="ECO:0000313" key="2">
    <source>
        <dbReference type="EMBL" id="PZV36703.1"/>
    </source>
</evidence>
<keyword evidence="1" id="KW-0812">Transmembrane</keyword>
<sequence>MTYVGVLVFLHTLVSLVAIVAGIIAIIEMFGGKRSSFATDFFLQTAGFTSITGFLFPFHGVTPAVIVGIVALVILAGVLVARSRFHFAGAWRGIYAAGMTASVYLLVFVGIVQAFQKIPILNVFAPTGTEIPFVVTQGVTLLIFLGVGALAALRYKPAVAMS</sequence>
<dbReference type="AlphaFoldDB" id="A0A2W7CJJ3"/>
<gene>
    <name evidence="2" type="ORF">B5V02_20500</name>
</gene>
<keyword evidence="1" id="KW-0472">Membrane</keyword>
<proteinExistence type="predicted"/>
<reference evidence="3" key="1">
    <citation type="submission" date="2017-03" db="EMBL/GenBank/DDBJ databases">
        <authorList>
            <person name="Safronova V.I."/>
            <person name="Sazanova A.L."/>
            <person name="Chirak E.R."/>
        </authorList>
    </citation>
    <scope>NUCLEOTIDE SEQUENCE [LARGE SCALE GENOMIC DNA]</scope>
    <source>
        <strain evidence="3">Ach-343</strain>
    </source>
</reference>
<dbReference type="EMBL" id="MZXV01000043">
    <property type="protein sequence ID" value="PZV36703.1"/>
    <property type="molecule type" value="Genomic_DNA"/>
</dbReference>
<protein>
    <recommendedName>
        <fullName evidence="4">DUF2269 family protein</fullName>
    </recommendedName>
</protein>
<name>A0A2W7CJJ3_9HYPH</name>
<evidence type="ECO:0000256" key="1">
    <source>
        <dbReference type="SAM" id="Phobius"/>
    </source>
</evidence>
<keyword evidence="3" id="KW-1185">Reference proteome</keyword>
<feature type="transmembrane region" description="Helical" evidence="1">
    <location>
        <begin position="64"/>
        <end position="81"/>
    </location>
</feature>
<dbReference type="RefSeq" id="WP_111546018.1">
    <property type="nucleotide sequence ID" value="NZ_MZXV01000043.1"/>
</dbReference>
<evidence type="ECO:0008006" key="4">
    <source>
        <dbReference type="Google" id="ProtNLM"/>
    </source>
</evidence>
<dbReference type="Proteomes" id="UP000248616">
    <property type="component" value="Unassembled WGS sequence"/>
</dbReference>
<comment type="caution">
    <text evidence="2">The sequence shown here is derived from an EMBL/GenBank/DDBJ whole genome shotgun (WGS) entry which is preliminary data.</text>
</comment>
<evidence type="ECO:0000313" key="3">
    <source>
        <dbReference type="Proteomes" id="UP000248616"/>
    </source>
</evidence>
<accession>A0A2W7CJJ3</accession>
<feature type="transmembrane region" description="Helical" evidence="1">
    <location>
        <begin position="6"/>
        <end position="29"/>
    </location>
</feature>
<organism evidence="2 3">
    <name type="scientific">Mesorhizobium kowhaii</name>
    <dbReference type="NCBI Taxonomy" id="1300272"/>
    <lineage>
        <taxon>Bacteria</taxon>
        <taxon>Pseudomonadati</taxon>
        <taxon>Pseudomonadota</taxon>
        <taxon>Alphaproteobacteria</taxon>
        <taxon>Hyphomicrobiales</taxon>
        <taxon>Phyllobacteriaceae</taxon>
        <taxon>Mesorhizobium</taxon>
    </lineage>
</organism>